<name>A0A2A6D2Y8_PRIPA</name>
<dbReference type="Proteomes" id="UP000005239">
    <property type="component" value="Unassembled WGS sequence"/>
</dbReference>
<evidence type="ECO:0000313" key="1">
    <source>
        <dbReference type="EnsemblMetazoa" id="PPA42470.1"/>
    </source>
</evidence>
<accession>A0A2A6D2Y8</accession>
<dbReference type="PROSITE" id="PS51257">
    <property type="entry name" value="PROKAR_LIPOPROTEIN"/>
    <property type="match status" value="1"/>
</dbReference>
<dbReference type="EnsemblMetazoa" id="PPA42470.1">
    <property type="protein sequence ID" value="PPA42470.1"/>
    <property type="gene ID" value="WBGene00280839"/>
</dbReference>
<reference evidence="2" key="1">
    <citation type="journal article" date="2008" name="Nat. Genet.">
        <title>The Pristionchus pacificus genome provides a unique perspective on nematode lifestyle and parasitism.</title>
        <authorList>
            <person name="Dieterich C."/>
            <person name="Clifton S.W."/>
            <person name="Schuster L.N."/>
            <person name="Chinwalla A."/>
            <person name="Delehaunty K."/>
            <person name="Dinkelacker I."/>
            <person name="Fulton L."/>
            <person name="Fulton R."/>
            <person name="Godfrey J."/>
            <person name="Minx P."/>
            <person name="Mitreva M."/>
            <person name="Roeseler W."/>
            <person name="Tian H."/>
            <person name="Witte H."/>
            <person name="Yang S.P."/>
            <person name="Wilson R.K."/>
            <person name="Sommer R.J."/>
        </authorList>
    </citation>
    <scope>NUCLEOTIDE SEQUENCE [LARGE SCALE GENOMIC DNA]</scope>
    <source>
        <strain evidence="2">PS312</strain>
    </source>
</reference>
<sequence length="151" mass="17168">MRPRRKSSTVLMLSRVFASLNIIASCGLLYVLILNQLFTQSLAMTLLLLLNMFVSSFVFPAIELRKPCLLVPQLITSATMQMLAIMMIICAIVELDGQKTILNNNQPYYEMWNSFGIDANIGKLCVWSGILLLGNFVIFVHYRAFESLRKR</sequence>
<proteinExistence type="predicted"/>
<accession>A0A8R1V032</accession>
<evidence type="ECO:0000313" key="2">
    <source>
        <dbReference type="Proteomes" id="UP000005239"/>
    </source>
</evidence>
<gene>
    <name evidence="1" type="primary">WBGene00280839</name>
</gene>
<protein>
    <submittedName>
        <fullName evidence="1">Uncharacterized protein</fullName>
    </submittedName>
</protein>
<organism evidence="1 2">
    <name type="scientific">Pristionchus pacificus</name>
    <name type="common">Parasitic nematode worm</name>
    <dbReference type="NCBI Taxonomy" id="54126"/>
    <lineage>
        <taxon>Eukaryota</taxon>
        <taxon>Metazoa</taxon>
        <taxon>Ecdysozoa</taxon>
        <taxon>Nematoda</taxon>
        <taxon>Chromadorea</taxon>
        <taxon>Rhabditida</taxon>
        <taxon>Rhabditina</taxon>
        <taxon>Diplogasteromorpha</taxon>
        <taxon>Diplogasteroidea</taxon>
        <taxon>Neodiplogasteridae</taxon>
        <taxon>Pristionchus</taxon>
    </lineage>
</organism>
<dbReference type="AlphaFoldDB" id="A0A2A6D2Y8"/>
<keyword evidence="2" id="KW-1185">Reference proteome</keyword>
<reference evidence="1" key="2">
    <citation type="submission" date="2022-06" db="UniProtKB">
        <authorList>
            <consortium name="EnsemblMetazoa"/>
        </authorList>
    </citation>
    <scope>IDENTIFICATION</scope>
    <source>
        <strain evidence="1">PS312</strain>
    </source>
</reference>